<accession>A0ABP5FT27</accession>
<reference evidence="6" key="1">
    <citation type="journal article" date="2019" name="Int. J. Syst. Evol. Microbiol.">
        <title>The Global Catalogue of Microorganisms (GCM) 10K type strain sequencing project: providing services to taxonomists for standard genome sequencing and annotation.</title>
        <authorList>
            <consortium name="The Broad Institute Genomics Platform"/>
            <consortium name="The Broad Institute Genome Sequencing Center for Infectious Disease"/>
            <person name="Wu L."/>
            <person name="Ma J."/>
        </authorList>
    </citation>
    <scope>NUCLEOTIDE SEQUENCE [LARGE SCALE GENOMIC DNA]</scope>
    <source>
        <strain evidence="6">JCM 13595</strain>
    </source>
</reference>
<dbReference type="InterPro" id="IPR016162">
    <property type="entry name" value="Ald_DH_N"/>
</dbReference>
<keyword evidence="6" id="KW-1185">Reference proteome</keyword>
<dbReference type="Proteomes" id="UP001501461">
    <property type="component" value="Unassembled WGS sequence"/>
</dbReference>
<sequence>MTTSPVYRGINPATGEINCEQPFIETAQIGAIINASQEAFASWRDLDITARAAKVDRIAQLFEEHVDELAQIMTREMGKPLAEAQEETNFCAEIFRYYATHGPRLAADEQASEDESSFSIIQRRPVGPLLGIMPWNFPYYQVARFAAPNLVLGNTILLKHAESCPETALAIQKIMDQAGIPSGVYQNIFATHEQVSEIIAHPTVQGISLTGSERAGSAIAEQAGRHLKKAVLELGGSDPYVILSTTDITQAVEQALAVRMENTGQACNSNKRMIVMDDIYEDFVAEMVKQVSNLEPGDPSAGDPNTYAPMSSAGAADLIIDQIERAERAGATIHTGGARANRPGYYVQPTVVTGIPQGSDIYYEEFFGPVVSIYKVSSDEHALQLANDTQYGLGSAVFAAEPGRAEKLAENLDAGMVGINRSPEESAEAPFGGVKRSGYGRELGPVGMDEFVNKRLLTKQK</sequence>
<comment type="caution">
    <text evidence="5">The sequence shown here is derived from an EMBL/GenBank/DDBJ whole genome shotgun (WGS) entry which is preliminary data.</text>
</comment>
<name>A0ABP5FT27_9MICC</name>
<dbReference type="InterPro" id="IPR047110">
    <property type="entry name" value="GABD/Sad-like"/>
</dbReference>
<dbReference type="Gene3D" id="3.40.309.10">
    <property type="entry name" value="Aldehyde Dehydrogenase, Chain A, domain 2"/>
    <property type="match status" value="1"/>
</dbReference>
<evidence type="ECO:0000256" key="1">
    <source>
        <dbReference type="ARBA" id="ARBA00009986"/>
    </source>
</evidence>
<dbReference type="PANTHER" id="PTHR43217">
    <property type="entry name" value="SUCCINATE SEMIALDEHYDE DEHYDROGENASE [NAD(P)+] SAD"/>
    <property type="match status" value="1"/>
</dbReference>
<dbReference type="InterPro" id="IPR016161">
    <property type="entry name" value="Ald_DH/histidinol_DH"/>
</dbReference>
<evidence type="ECO:0000256" key="3">
    <source>
        <dbReference type="ARBA" id="ARBA00023002"/>
    </source>
</evidence>
<dbReference type="Pfam" id="PF00171">
    <property type="entry name" value="Aldedh"/>
    <property type="match status" value="1"/>
</dbReference>
<protein>
    <submittedName>
        <fullName evidence="5">NAD-dependent succinate-semialdehyde dehydrogenase</fullName>
    </submittedName>
</protein>
<evidence type="ECO:0000256" key="2">
    <source>
        <dbReference type="ARBA" id="ARBA00022857"/>
    </source>
</evidence>
<evidence type="ECO:0000313" key="6">
    <source>
        <dbReference type="Proteomes" id="UP001501461"/>
    </source>
</evidence>
<dbReference type="CDD" id="cd07100">
    <property type="entry name" value="ALDH_SSADH1_GabD1"/>
    <property type="match status" value="1"/>
</dbReference>
<proteinExistence type="inferred from homology"/>
<comment type="similarity">
    <text evidence="1">Belongs to the aldehyde dehydrogenase family.</text>
</comment>
<dbReference type="InterPro" id="IPR015590">
    <property type="entry name" value="Aldehyde_DH_dom"/>
</dbReference>
<organism evidence="5 6">
    <name type="scientific">Yaniella flava</name>
    <dbReference type="NCBI Taxonomy" id="287930"/>
    <lineage>
        <taxon>Bacteria</taxon>
        <taxon>Bacillati</taxon>
        <taxon>Actinomycetota</taxon>
        <taxon>Actinomycetes</taxon>
        <taxon>Micrococcales</taxon>
        <taxon>Micrococcaceae</taxon>
        <taxon>Yaniella</taxon>
    </lineage>
</organism>
<keyword evidence="3" id="KW-0560">Oxidoreductase</keyword>
<dbReference type="PANTHER" id="PTHR43217:SF2">
    <property type="entry name" value="SUCCINATE-SEMIALDEHYDE DEHYDROGENASE [NADP(+)]"/>
    <property type="match status" value="1"/>
</dbReference>
<keyword evidence="2" id="KW-0521">NADP</keyword>
<dbReference type="InterPro" id="IPR044148">
    <property type="entry name" value="ALDH_GabD1-like"/>
</dbReference>
<dbReference type="RefSeq" id="WP_343956751.1">
    <property type="nucleotide sequence ID" value="NZ_BAAAMN010000018.1"/>
</dbReference>
<dbReference type="EMBL" id="BAAAMN010000018">
    <property type="protein sequence ID" value="GAA2033413.1"/>
    <property type="molecule type" value="Genomic_DNA"/>
</dbReference>
<evidence type="ECO:0000313" key="5">
    <source>
        <dbReference type="EMBL" id="GAA2033413.1"/>
    </source>
</evidence>
<dbReference type="InterPro" id="IPR016163">
    <property type="entry name" value="Ald_DH_C"/>
</dbReference>
<dbReference type="SUPFAM" id="SSF53720">
    <property type="entry name" value="ALDH-like"/>
    <property type="match status" value="1"/>
</dbReference>
<evidence type="ECO:0000259" key="4">
    <source>
        <dbReference type="Pfam" id="PF00171"/>
    </source>
</evidence>
<feature type="domain" description="Aldehyde dehydrogenase" evidence="4">
    <location>
        <begin position="7"/>
        <end position="454"/>
    </location>
</feature>
<gene>
    <name evidence="5" type="ORF">GCM10009720_12380</name>
</gene>
<dbReference type="Gene3D" id="3.40.605.10">
    <property type="entry name" value="Aldehyde Dehydrogenase, Chain A, domain 1"/>
    <property type="match status" value="1"/>
</dbReference>